<keyword evidence="3" id="KW-1185">Reference proteome</keyword>
<dbReference type="Proteomes" id="UP000294335">
    <property type="component" value="Unassembled WGS sequence"/>
</dbReference>
<sequence length="126" mass="13057">MQLTGGNRWLAHSAFGRTVGVGSFGHHWQVVGTLDYPPLLLVVVQRQATALQGFQLQLTGFFGGVGAQFGVAGTAADDGDGNNGKGSGQQAGQGVHQVAPRGRVVGGESMELGYSAMSFGRNCHSR</sequence>
<feature type="region of interest" description="Disordered" evidence="1">
    <location>
        <begin position="74"/>
        <end position="99"/>
    </location>
</feature>
<dbReference type="EMBL" id="OPYN01000114">
    <property type="protein sequence ID" value="SPO61070.1"/>
    <property type="molecule type" value="Genomic_DNA"/>
</dbReference>
<accession>A0AAQ1PB39</accession>
<gene>
    <name evidence="2" type="ORF">JV551A3_V1_1140009</name>
</gene>
<reference evidence="2 3" key="1">
    <citation type="submission" date="2018-02" db="EMBL/GenBank/DDBJ databases">
        <authorList>
            <person name="Dubost A."/>
        </authorList>
    </citation>
    <scope>NUCLEOTIDE SEQUENCE [LARGE SCALE GENOMIC DNA]</scope>
    <source>
        <strain evidence="3">JV551A3</strain>
    </source>
</reference>
<proteinExistence type="predicted"/>
<feature type="compositionally biased region" description="Gly residues" evidence="1">
    <location>
        <begin position="81"/>
        <end position="91"/>
    </location>
</feature>
<name>A0AAQ1PB39_9PSED</name>
<evidence type="ECO:0000256" key="1">
    <source>
        <dbReference type="SAM" id="MobiDB-lite"/>
    </source>
</evidence>
<evidence type="ECO:0000313" key="3">
    <source>
        <dbReference type="Proteomes" id="UP000294335"/>
    </source>
</evidence>
<organism evidence="2 3">
    <name type="scientific">Pseudomonas inefficax</name>
    <dbReference type="NCBI Taxonomy" id="2078786"/>
    <lineage>
        <taxon>Bacteria</taxon>
        <taxon>Pseudomonadati</taxon>
        <taxon>Pseudomonadota</taxon>
        <taxon>Gammaproteobacteria</taxon>
        <taxon>Pseudomonadales</taxon>
        <taxon>Pseudomonadaceae</taxon>
        <taxon>Pseudomonas</taxon>
    </lineage>
</organism>
<evidence type="ECO:0000313" key="2">
    <source>
        <dbReference type="EMBL" id="SPO61070.1"/>
    </source>
</evidence>
<comment type="caution">
    <text evidence="2">The sequence shown here is derived from an EMBL/GenBank/DDBJ whole genome shotgun (WGS) entry which is preliminary data.</text>
</comment>
<dbReference type="AlphaFoldDB" id="A0AAQ1PB39"/>
<protein>
    <submittedName>
        <fullName evidence="2">Uncharacterized protein</fullName>
    </submittedName>
</protein>